<dbReference type="RefSeq" id="WP_113960120.1">
    <property type="nucleotide sequence ID" value="NZ_QNRR01000007.1"/>
</dbReference>
<comment type="caution">
    <text evidence="8">The sequence shown here is derived from an EMBL/GenBank/DDBJ whole genome shotgun (WGS) entry which is preliminary data.</text>
</comment>
<dbReference type="InterPro" id="IPR037518">
    <property type="entry name" value="MPN"/>
</dbReference>
<dbReference type="PROSITE" id="PS01302">
    <property type="entry name" value="UPF0758"/>
    <property type="match status" value="1"/>
</dbReference>
<keyword evidence="3" id="KW-0378">Hydrolase</keyword>
<evidence type="ECO:0000313" key="8">
    <source>
        <dbReference type="EMBL" id="RBP41497.1"/>
    </source>
</evidence>
<evidence type="ECO:0000256" key="1">
    <source>
        <dbReference type="ARBA" id="ARBA00022670"/>
    </source>
</evidence>
<dbReference type="InterPro" id="IPR010994">
    <property type="entry name" value="RuvA_2-like"/>
</dbReference>
<evidence type="ECO:0000256" key="5">
    <source>
        <dbReference type="ARBA" id="ARBA00023049"/>
    </source>
</evidence>
<evidence type="ECO:0000256" key="3">
    <source>
        <dbReference type="ARBA" id="ARBA00022801"/>
    </source>
</evidence>
<dbReference type="Proteomes" id="UP000253426">
    <property type="component" value="Unassembled WGS sequence"/>
</dbReference>
<keyword evidence="9" id="KW-1185">Reference proteome</keyword>
<dbReference type="EMBL" id="QNRR01000007">
    <property type="protein sequence ID" value="RBP41497.1"/>
    <property type="molecule type" value="Genomic_DNA"/>
</dbReference>
<dbReference type="GO" id="GO:0008237">
    <property type="term" value="F:metallopeptidase activity"/>
    <property type="evidence" value="ECO:0007669"/>
    <property type="project" value="UniProtKB-KW"/>
</dbReference>
<evidence type="ECO:0000256" key="2">
    <source>
        <dbReference type="ARBA" id="ARBA00022723"/>
    </source>
</evidence>
<protein>
    <submittedName>
        <fullName evidence="8">DNA replication and repair protein RadC</fullName>
    </submittedName>
</protein>
<name>A0A366HG37_9BACT</name>
<dbReference type="InterPro" id="IPR046778">
    <property type="entry name" value="UPF0758_N"/>
</dbReference>
<gene>
    <name evidence="8" type="ORF">DES53_107330</name>
</gene>
<dbReference type="NCBIfam" id="NF000642">
    <property type="entry name" value="PRK00024.1"/>
    <property type="match status" value="1"/>
</dbReference>
<sequence>MSGSQRIHDLPEHDRPRERLLRLGAESLTNAELLALFINTGMQGENAIQVADRLLRETKTLRNLSRMGGKELAKVRGLGPAKAAHIAAAFELGRRASVEEVLEEKLDEPEKVYRYLGQDMARQGYETLRILVLNTRMGLEHDEMVFQGTVNESPAHPREIMRIAAVHRAHSFILAHNHPSGDPSPSEMDRRFTQRIRQCAEIMQIQFADHVIIGAPRQGSQPWFSFRAAGLL</sequence>
<dbReference type="PROSITE" id="PS50249">
    <property type="entry name" value="MPN"/>
    <property type="match status" value="1"/>
</dbReference>
<dbReference type="SUPFAM" id="SSF102712">
    <property type="entry name" value="JAB1/MPN domain"/>
    <property type="match status" value="1"/>
</dbReference>
<dbReference type="InterPro" id="IPR001405">
    <property type="entry name" value="UPF0758"/>
</dbReference>
<feature type="domain" description="MPN" evidence="7">
    <location>
        <begin position="105"/>
        <end position="232"/>
    </location>
</feature>
<dbReference type="CDD" id="cd08071">
    <property type="entry name" value="MPN_DUF2466"/>
    <property type="match status" value="1"/>
</dbReference>
<evidence type="ECO:0000259" key="7">
    <source>
        <dbReference type="PROSITE" id="PS50249"/>
    </source>
</evidence>
<dbReference type="GO" id="GO:0006508">
    <property type="term" value="P:proteolysis"/>
    <property type="evidence" value="ECO:0007669"/>
    <property type="project" value="UniProtKB-KW"/>
</dbReference>
<dbReference type="InterPro" id="IPR020891">
    <property type="entry name" value="UPF0758_CS"/>
</dbReference>
<dbReference type="OrthoDB" id="9804482at2"/>
<comment type="similarity">
    <text evidence="6">Belongs to the UPF0758 family.</text>
</comment>
<reference evidence="8 9" key="1">
    <citation type="submission" date="2018-06" db="EMBL/GenBank/DDBJ databases">
        <title>Genomic Encyclopedia of Type Strains, Phase IV (KMG-IV): sequencing the most valuable type-strain genomes for metagenomic binning, comparative biology and taxonomic classification.</title>
        <authorList>
            <person name="Goeker M."/>
        </authorList>
    </citation>
    <scope>NUCLEOTIDE SEQUENCE [LARGE SCALE GENOMIC DNA]</scope>
    <source>
        <strain evidence="8 9">DSM 25532</strain>
    </source>
</reference>
<proteinExistence type="inferred from homology"/>
<dbReference type="Pfam" id="PF04002">
    <property type="entry name" value="RadC"/>
    <property type="match status" value="1"/>
</dbReference>
<keyword evidence="2" id="KW-0479">Metal-binding</keyword>
<evidence type="ECO:0000256" key="4">
    <source>
        <dbReference type="ARBA" id="ARBA00022833"/>
    </source>
</evidence>
<keyword evidence="4" id="KW-0862">Zinc</keyword>
<dbReference type="GO" id="GO:0046872">
    <property type="term" value="F:metal ion binding"/>
    <property type="evidence" value="ECO:0007669"/>
    <property type="project" value="UniProtKB-KW"/>
</dbReference>
<dbReference type="SUPFAM" id="SSF47781">
    <property type="entry name" value="RuvA domain 2-like"/>
    <property type="match status" value="1"/>
</dbReference>
<dbReference type="PANTHER" id="PTHR30471">
    <property type="entry name" value="DNA REPAIR PROTEIN RADC"/>
    <property type="match status" value="1"/>
</dbReference>
<evidence type="ECO:0000256" key="6">
    <source>
        <dbReference type="RuleBase" id="RU003797"/>
    </source>
</evidence>
<dbReference type="AlphaFoldDB" id="A0A366HG37"/>
<keyword evidence="5" id="KW-0482">Metalloprotease</keyword>
<dbReference type="Gene3D" id="3.40.140.10">
    <property type="entry name" value="Cytidine Deaminase, domain 2"/>
    <property type="match status" value="1"/>
</dbReference>
<accession>A0A366HG37</accession>
<evidence type="ECO:0000313" key="9">
    <source>
        <dbReference type="Proteomes" id="UP000253426"/>
    </source>
</evidence>
<dbReference type="PANTHER" id="PTHR30471:SF3">
    <property type="entry name" value="UPF0758 PROTEIN YEES-RELATED"/>
    <property type="match status" value="1"/>
</dbReference>
<dbReference type="InterPro" id="IPR025657">
    <property type="entry name" value="RadC_JAB"/>
</dbReference>
<keyword evidence="1" id="KW-0645">Protease</keyword>
<dbReference type="Gene3D" id="1.10.150.20">
    <property type="entry name" value="5' to 3' exonuclease, C-terminal subdomain"/>
    <property type="match status" value="1"/>
</dbReference>
<dbReference type="Pfam" id="PF20582">
    <property type="entry name" value="UPF0758_N"/>
    <property type="match status" value="1"/>
</dbReference>
<dbReference type="NCBIfam" id="TIGR00608">
    <property type="entry name" value="radc"/>
    <property type="match status" value="1"/>
</dbReference>
<organism evidence="8 9">
    <name type="scientific">Roseimicrobium gellanilyticum</name>
    <dbReference type="NCBI Taxonomy" id="748857"/>
    <lineage>
        <taxon>Bacteria</taxon>
        <taxon>Pseudomonadati</taxon>
        <taxon>Verrucomicrobiota</taxon>
        <taxon>Verrucomicrobiia</taxon>
        <taxon>Verrucomicrobiales</taxon>
        <taxon>Verrucomicrobiaceae</taxon>
        <taxon>Roseimicrobium</taxon>
    </lineage>
</organism>